<organism evidence="2 3">
    <name type="scientific">Pirellulimonas nuda</name>
    <dbReference type="NCBI Taxonomy" id="2528009"/>
    <lineage>
        <taxon>Bacteria</taxon>
        <taxon>Pseudomonadati</taxon>
        <taxon>Planctomycetota</taxon>
        <taxon>Planctomycetia</taxon>
        <taxon>Pirellulales</taxon>
        <taxon>Lacipirellulaceae</taxon>
        <taxon>Pirellulimonas</taxon>
    </lineage>
</organism>
<gene>
    <name evidence="2" type="ORF">Pla175_14510</name>
</gene>
<evidence type="ECO:0000256" key="1">
    <source>
        <dbReference type="SAM" id="MobiDB-lite"/>
    </source>
</evidence>
<feature type="compositionally biased region" description="Low complexity" evidence="1">
    <location>
        <begin position="160"/>
        <end position="175"/>
    </location>
</feature>
<protein>
    <submittedName>
        <fullName evidence="2">Uncharacterized protein</fullName>
    </submittedName>
</protein>
<dbReference type="AlphaFoldDB" id="A0A518D9C6"/>
<dbReference type="Proteomes" id="UP000317429">
    <property type="component" value="Chromosome"/>
</dbReference>
<dbReference type="EMBL" id="CP036291">
    <property type="protein sequence ID" value="QDU88081.1"/>
    <property type="molecule type" value="Genomic_DNA"/>
</dbReference>
<name>A0A518D9C6_9BACT</name>
<feature type="region of interest" description="Disordered" evidence="1">
    <location>
        <begin position="126"/>
        <end position="213"/>
    </location>
</feature>
<reference evidence="2 3" key="1">
    <citation type="submission" date="2019-02" db="EMBL/GenBank/DDBJ databases">
        <title>Deep-cultivation of Planctomycetes and their phenomic and genomic characterization uncovers novel biology.</title>
        <authorList>
            <person name="Wiegand S."/>
            <person name="Jogler M."/>
            <person name="Boedeker C."/>
            <person name="Pinto D."/>
            <person name="Vollmers J."/>
            <person name="Rivas-Marin E."/>
            <person name="Kohn T."/>
            <person name="Peeters S.H."/>
            <person name="Heuer A."/>
            <person name="Rast P."/>
            <person name="Oberbeckmann S."/>
            <person name="Bunk B."/>
            <person name="Jeske O."/>
            <person name="Meyerdierks A."/>
            <person name="Storesund J.E."/>
            <person name="Kallscheuer N."/>
            <person name="Luecker S."/>
            <person name="Lage O.M."/>
            <person name="Pohl T."/>
            <person name="Merkel B.J."/>
            <person name="Hornburger P."/>
            <person name="Mueller R.-W."/>
            <person name="Bruemmer F."/>
            <person name="Labrenz M."/>
            <person name="Spormann A.M."/>
            <person name="Op den Camp H."/>
            <person name="Overmann J."/>
            <person name="Amann R."/>
            <person name="Jetten M.S.M."/>
            <person name="Mascher T."/>
            <person name="Medema M.H."/>
            <person name="Devos D.P."/>
            <person name="Kaster A.-K."/>
            <person name="Ovreas L."/>
            <person name="Rohde M."/>
            <person name="Galperin M.Y."/>
            <person name="Jogler C."/>
        </authorList>
    </citation>
    <scope>NUCLEOTIDE SEQUENCE [LARGE SCALE GENOMIC DNA]</scope>
    <source>
        <strain evidence="2 3">Pla175</strain>
    </source>
</reference>
<dbReference type="KEGG" id="pnd:Pla175_14510"/>
<evidence type="ECO:0000313" key="3">
    <source>
        <dbReference type="Proteomes" id="UP000317429"/>
    </source>
</evidence>
<sequence>MHGLRWMPWLLVTLVVPAVGCRTTRSALQVATGRVDAPAGRPANASDHQSLNAVALADQESAAAPEPSRDEAFAQILGDLQEIGAADPEAQRLLMEQLQQAKPSLWPLMVQQFKSTLAYSRQLRAEQPLQDQRPGDWPGQAGETRIAARPSDPAPGDAQASPATAPTPRVTPASTHSAPEVTIPGAERQPAPYPTTRASTEAPSASTQAAWPGATHVDASVRPVSFQAPPMPGAPLRPTSDTAAATTPGDWQGALRDAIDGLDTAAIDSPNTADEAYLHARLRLLQLAAGMDDAAVAPIPGLPVHEQAYWSKQLFAISTMLGADSQPDLGPRATSAAMHLADASVELSELGALTLRNLTFCKEVYGYGAYEPRTATGFRAGEALVLYVEVENFASQPSAEGQHTSFASRYRLVNEQGGIVQESEFPVIDDYCLSRRRDFHIQYGVTLPPRLPAGRYRLELHVRDQLADKTGHSSIELEVR</sequence>
<keyword evidence="3" id="KW-1185">Reference proteome</keyword>
<evidence type="ECO:0000313" key="2">
    <source>
        <dbReference type="EMBL" id="QDU88081.1"/>
    </source>
</evidence>
<proteinExistence type="predicted"/>
<accession>A0A518D9C6</accession>
<feature type="compositionally biased region" description="Polar residues" evidence="1">
    <location>
        <begin position="196"/>
        <end position="209"/>
    </location>
</feature>